<name>A0A556MR91_9FLAO</name>
<sequence>MLSIGKITEEIIGRSPFLREAMTDDLINISSLARKIKPEIEEALGKEVKEGAIVMAIKRMSPGLYHRLNIKITNIIGELGDFLVRSNLEDFTFENTESLRLKQADLVQLVNSESDIFYTICRGVTETTVICSQSISPRVENLLINERLKSHTRDLASITVKLPAVNSEVYGIYYYILKHLAWEGLNIVEIVSTANEFTIIVKQDHVDKAFKVLMQLKRGK</sequence>
<evidence type="ECO:0000313" key="2">
    <source>
        <dbReference type="Proteomes" id="UP000316008"/>
    </source>
</evidence>
<keyword evidence="2" id="KW-1185">Reference proteome</keyword>
<dbReference type="AlphaFoldDB" id="A0A556MR91"/>
<protein>
    <submittedName>
        <fullName evidence="1">Aspartate kinase</fullName>
    </submittedName>
</protein>
<comment type="caution">
    <text evidence="1">The sequence shown here is derived from an EMBL/GenBank/DDBJ whole genome shotgun (WGS) entry which is preliminary data.</text>
</comment>
<dbReference type="OrthoDB" id="368469at2"/>
<dbReference type="Proteomes" id="UP000316008">
    <property type="component" value="Unassembled WGS sequence"/>
</dbReference>
<organism evidence="1 2">
    <name type="scientific">Fluviicola chungangensis</name>
    <dbReference type="NCBI Taxonomy" id="2597671"/>
    <lineage>
        <taxon>Bacteria</taxon>
        <taxon>Pseudomonadati</taxon>
        <taxon>Bacteroidota</taxon>
        <taxon>Flavobacteriia</taxon>
        <taxon>Flavobacteriales</taxon>
        <taxon>Crocinitomicaceae</taxon>
        <taxon>Fluviicola</taxon>
    </lineage>
</organism>
<keyword evidence="1" id="KW-0418">Kinase</keyword>
<dbReference type="RefSeq" id="WP_013687505.1">
    <property type="nucleotide sequence ID" value="NZ_VLPL01000005.1"/>
</dbReference>
<dbReference type="EMBL" id="VLPL01000005">
    <property type="protein sequence ID" value="TSJ42454.1"/>
    <property type="molecule type" value="Genomic_DNA"/>
</dbReference>
<accession>A0A556MR91</accession>
<dbReference type="Gene3D" id="3.30.2130.10">
    <property type="entry name" value="VC0802-like"/>
    <property type="match status" value="1"/>
</dbReference>
<reference evidence="1 2" key="1">
    <citation type="submission" date="2019-07" db="EMBL/GenBank/DDBJ databases">
        <authorList>
            <person name="Huq M.A."/>
        </authorList>
    </citation>
    <scope>NUCLEOTIDE SEQUENCE [LARGE SCALE GENOMIC DNA]</scope>
    <source>
        <strain evidence="1 2">MAH-3</strain>
    </source>
</reference>
<gene>
    <name evidence="1" type="ORF">FO442_11855</name>
</gene>
<proteinExistence type="predicted"/>
<keyword evidence="1" id="KW-0808">Transferase</keyword>
<dbReference type="GO" id="GO:0016301">
    <property type="term" value="F:kinase activity"/>
    <property type="evidence" value="ECO:0007669"/>
    <property type="project" value="UniProtKB-KW"/>
</dbReference>
<evidence type="ECO:0000313" key="1">
    <source>
        <dbReference type="EMBL" id="TSJ42454.1"/>
    </source>
</evidence>